<sequence length="301" mass="34858">MSSQSNAIQRFTYDWLIRLFELHPIDKKFFPGSPGDVQLHGFETKLAAISPLFNRIANAYVPRVYKYAGIDIQKDYNPFGDCAPIKTTCVTSYLGIQTLSSSFITREFIDKHMYFITSSLEIRDNVTLTPYELKYMLPGCYGVNLTNITLSETVKFSTIWPLLRHCTKLRFKHVKNLTYDADIIKIMKKQPPLVSIMLWQFYDLNIPGNQIVDMLECFLCYADNNSLLQFSFAERDNLNEKMEATCSEMVLWLRAREFDLSAALHDEFGFRIDVVVRKLGPKKVEVFSADVDHYGRYNSHT</sequence>
<organism evidence="1 2">
    <name type="scientific">Panagrellus redivivus</name>
    <name type="common">Microworm</name>
    <dbReference type="NCBI Taxonomy" id="6233"/>
    <lineage>
        <taxon>Eukaryota</taxon>
        <taxon>Metazoa</taxon>
        <taxon>Ecdysozoa</taxon>
        <taxon>Nematoda</taxon>
        <taxon>Chromadorea</taxon>
        <taxon>Rhabditida</taxon>
        <taxon>Tylenchina</taxon>
        <taxon>Panagrolaimomorpha</taxon>
        <taxon>Panagrolaimoidea</taxon>
        <taxon>Panagrolaimidae</taxon>
        <taxon>Panagrellus</taxon>
    </lineage>
</organism>
<dbReference type="WBParaSite" id="Pan_g18824.t1">
    <property type="protein sequence ID" value="Pan_g18824.t1"/>
    <property type="gene ID" value="Pan_g18824"/>
</dbReference>
<evidence type="ECO:0000313" key="2">
    <source>
        <dbReference type="WBParaSite" id="Pan_g18824.t1"/>
    </source>
</evidence>
<reference evidence="2" key="2">
    <citation type="submission" date="2020-10" db="UniProtKB">
        <authorList>
            <consortium name="WormBaseParasite"/>
        </authorList>
    </citation>
    <scope>IDENTIFICATION</scope>
</reference>
<evidence type="ECO:0000313" key="1">
    <source>
        <dbReference type="Proteomes" id="UP000492821"/>
    </source>
</evidence>
<dbReference type="AlphaFoldDB" id="A0A7E4VCI3"/>
<accession>A0A7E4VCI3</accession>
<keyword evidence="1" id="KW-1185">Reference proteome</keyword>
<proteinExistence type="predicted"/>
<reference evidence="1" key="1">
    <citation type="journal article" date="2013" name="Genetics">
        <title>The draft genome and transcriptome of Panagrellus redivivus are shaped by the harsh demands of a free-living lifestyle.</title>
        <authorList>
            <person name="Srinivasan J."/>
            <person name="Dillman A.R."/>
            <person name="Macchietto M.G."/>
            <person name="Heikkinen L."/>
            <person name="Lakso M."/>
            <person name="Fracchia K.M."/>
            <person name="Antoshechkin I."/>
            <person name="Mortazavi A."/>
            <person name="Wong G."/>
            <person name="Sternberg P.W."/>
        </authorList>
    </citation>
    <scope>NUCLEOTIDE SEQUENCE [LARGE SCALE GENOMIC DNA]</scope>
    <source>
        <strain evidence="1">MT8872</strain>
    </source>
</reference>
<protein>
    <submittedName>
        <fullName evidence="2">FBA_2 domain-containing protein</fullName>
    </submittedName>
</protein>
<name>A0A7E4VCI3_PANRE</name>
<dbReference type="Proteomes" id="UP000492821">
    <property type="component" value="Unassembled WGS sequence"/>
</dbReference>